<dbReference type="AlphaFoldDB" id="A0AA45R669"/>
<comment type="pathway">
    <text evidence="1">Cofactor biosynthesis; adenosylcobalamin biosynthesis.</text>
</comment>
<evidence type="ECO:0000256" key="3">
    <source>
        <dbReference type="ARBA" id="ARBA00023002"/>
    </source>
</evidence>
<dbReference type="GO" id="GO:0009236">
    <property type="term" value="P:cobalamin biosynthetic process"/>
    <property type="evidence" value="ECO:0007669"/>
    <property type="project" value="UniProtKB-KW"/>
</dbReference>
<sequence length="241" mass="24715">MAAATALVLGGTGEGRELAALLAGVPGLRVLSSLAGRVANPRLPVGEVRVGGFGGVDGLVGHLRAEGVTALVDATHPFAERITANAAAASARTGVPLLVLRRPGWTERPGDDWTWVDSLAEAAAAIGDRRALITTGRQGVGAFRRGLARMVDPPDEVAPGVRVLLDRGPYTLDSELDLLRDNDIGVLVTKDSGGGMTSAKLDAARALGVPVVLVRRPPLPPDARTAASAGEAAAWVRARLG</sequence>
<proteinExistence type="predicted"/>
<dbReference type="GO" id="GO:0016994">
    <property type="term" value="F:precorrin-6A reductase activity"/>
    <property type="evidence" value="ECO:0007669"/>
    <property type="project" value="InterPro"/>
</dbReference>
<evidence type="ECO:0000313" key="4">
    <source>
        <dbReference type="EMBL" id="QUF06574.1"/>
    </source>
</evidence>
<dbReference type="NCBIfam" id="TIGR00715">
    <property type="entry name" value="precor6x_red"/>
    <property type="match status" value="1"/>
</dbReference>
<protein>
    <submittedName>
        <fullName evidence="4">Cobalt-precorrin-6A reductase</fullName>
        <ecNumber evidence="4">1.3.1.106</ecNumber>
    </submittedName>
</protein>
<evidence type="ECO:0000256" key="2">
    <source>
        <dbReference type="ARBA" id="ARBA00022573"/>
    </source>
</evidence>
<keyword evidence="3 4" id="KW-0560">Oxidoreductase</keyword>
<dbReference type="Proteomes" id="UP000677152">
    <property type="component" value="Chromosome"/>
</dbReference>
<dbReference type="NCBIfam" id="NF005968">
    <property type="entry name" value="PRK08057.1-2"/>
    <property type="match status" value="1"/>
</dbReference>
<evidence type="ECO:0000313" key="5">
    <source>
        <dbReference type="Proteomes" id="UP000677152"/>
    </source>
</evidence>
<dbReference type="EC" id="1.3.1.106" evidence="4"/>
<dbReference type="PANTHER" id="PTHR36925">
    <property type="entry name" value="COBALT-PRECORRIN-6A REDUCTASE"/>
    <property type="match status" value="1"/>
</dbReference>
<dbReference type="Pfam" id="PF02571">
    <property type="entry name" value="CbiJ"/>
    <property type="match status" value="1"/>
</dbReference>
<gene>
    <name evidence="4" type="ORF">KCV87_11265</name>
</gene>
<dbReference type="InterPro" id="IPR003723">
    <property type="entry name" value="Precorrin-6x_reduct"/>
</dbReference>
<accession>A0AA45R669</accession>
<keyword evidence="2" id="KW-0169">Cobalamin biosynthesis</keyword>
<dbReference type="PANTHER" id="PTHR36925:SF1">
    <property type="entry name" value="COBALT-PRECORRIN-6A REDUCTASE"/>
    <property type="match status" value="1"/>
</dbReference>
<evidence type="ECO:0000256" key="1">
    <source>
        <dbReference type="ARBA" id="ARBA00004953"/>
    </source>
</evidence>
<name>A0AA45R669_9PSEU</name>
<dbReference type="EMBL" id="CP073249">
    <property type="protein sequence ID" value="QUF06574.1"/>
    <property type="molecule type" value="Genomic_DNA"/>
</dbReference>
<reference evidence="4" key="1">
    <citation type="submission" date="2021-04" db="EMBL/GenBank/DDBJ databases">
        <title>Genomic sequence of Actinosynnema pretiosum subsp. pretiosum ATCC 31280 (C-14919).</title>
        <authorList>
            <person name="Bai L."/>
            <person name="Wang X."/>
            <person name="Xiao Y."/>
        </authorList>
    </citation>
    <scope>NUCLEOTIDE SEQUENCE</scope>
    <source>
        <strain evidence="4">ATCC 31280</strain>
    </source>
</reference>
<dbReference type="PROSITE" id="PS51014">
    <property type="entry name" value="COBK_CBIJ"/>
    <property type="match status" value="1"/>
</dbReference>
<organism evidence="4 5">
    <name type="scientific">Actinosynnema pretiosum subsp. pretiosum</name>
    <dbReference type="NCBI Taxonomy" id="103721"/>
    <lineage>
        <taxon>Bacteria</taxon>
        <taxon>Bacillati</taxon>
        <taxon>Actinomycetota</taxon>
        <taxon>Actinomycetes</taxon>
        <taxon>Pseudonocardiales</taxon>
        <taxon>Pseudonocardiaceae</taxon>
        <taxon>Actinosynnema</taxon>
    </lineage>
</organism>